<evidence type="ECO:0000256" key="1">
    <source>
        <dbReference type="SAM" id="MobiDB-lite"/>
    </source>
</evidence>
<protein>
    <submittedName>
        <fullName evidence="2">Uncharacterized protein</fullName>
    </submittedName>
</protein>
<comment type="caution">
    <text evidence="2">The sequence shown here is derived from an EMBL/GenBank/DDBJ whole genome shotgun (WGS) entry which is preliminary data.</text>
</comment>
<sequence length="60" mass="6974">MGHREMDGTAAGDNDINWNTEDELEVENYRVSSCSGEACQELSQENRDRRNTSRLHRYRA</sequence>
<keyword evidence="3" id="KW-1185">Reference proteome</keyword>
<reference evidence="2 3" key="1">
    <citation type="submission" date="2017-11" db="EMBL/GenBank/DDBJ databases">
        <title>De-novo sequencing of pomegranate (Punica granatum L.) genome.</title>
        <authorList>
            <person name="Akparov Z."/>
            <person name="Amiraslanov A."/>
            <person name="Hajiyeva S."/>
            <person name="Abbasov M."/>
            <person name="Kaur K."/>
            <person name="Hamwieh A."/>
            <person name="Solovyev V."/>
            <person name="Salamov A."/>
            <person name="Braich B."/>
            <person name="Kosarev P."/>
            <person name="Mahmoud A."/>
            <person name="Hajiyev E."/>
            <person name="Babayeva S."/>
            <person name="Izzatullayeva V."/>
            <person name="Mammadov A."/>
            <person name="Mammadov A."/>
            <person name="Sharifova S."/>
            <person name="Ojaghi J."/>
            <person name="Eynullazada K."/>
            <person name="Bayramov B."/>
            <person name="Abdulazimova A."/>
            <person name="Shahmuradov I."/>
        </authorList>
    </citation>
    <scope>NUCLEOTIDE SEQUENCE [LARGE SCALE GENOMIC DNA]</scope>
    <source>
        <strain evidence="3">cv. AG2017</strain>
        <tissue evidence="2">Leaf</tissue>
    </source>
</reference>
<accession>A0A2I0ICR5</accession>
<dbReference type="Proteomes" id="UP000233551">
    <property type="component" value="Unassembled WGS sequence"/>
</dbReference>
<feature type="region of interest" description="Disordered" evidence="1">
    <location>
        <begin position="1"/>
        <end position="21"/>
    </location>
</feature>
<gene>
    <name evidence="2" type="ORF">CRG98_038127</name>
</gene>
<evidence type="ECO:0000313" key="3">
    <source>
        <dbReference type="Proteomes" id="UP000233551"/>
    </source>
</evidence>
<dbReference type="EMBL" id="PGOL01003363">
    <property type="protein sequence ID" value="PKI41480.1"/>
    <property type="molecule type" value="Genomic_DNA"/>
</dbReference>
<evidence type="ECO:0000313" key="2">
    <source>
        <dbReference type="EMBL" id="PKI41480.1"/>
    </source>
</evidence>
<organism evidence="2 3">
    <name type="scientific">Punica granatum</name>
    <name type="common">Pomegranate</name>
    <dbReference type="NCBI Taxonomy" id="22663"/>
    <lineage>
        <taxon>Eukaryota</taxon>
        <taxon>Viridiplantae</taxon>
        <taxon>Streptophyta</taxon>
        <taxon>Embryophyta</taxon>
        <taxon>Tracheophyta</taxon>
        <taxon>Spermatophyta</taxon>
        <taxon>Magnoliopsida</taxon>
        <taxon>eudicotyledons</taxon>
        <taxon>Gunneridae</taxon>
        <taxon>Pentapetalae</taxon>
        <taxon>rosids</taxon>
        <taxon>malvids</taxon>
        <taxon>Myrtales</taxon>
        <taxon>Lythraceae</taxon>
        <taxon>Punica</taxon>
    </lineage>
</organism>
<feature type="region of interest" description="Disordered" evidence="1">
    <location>
        <begin position="35"/>
        <end position="60"/>
    </location>
</feature>
<proteinExistence type="predicted"/>
<name>A0A2I0ICR5_PUNGR</name>
<dbReference type="AlphaFoldDB" id="A0A2I0ICR5"/>